<dbReference type="Pfam" id="PF00632">
    <property type="entry name" value="HECT"/>
    <property type="match status" value="1"/>
</dbReference>
<dbReference type="GO" id="GO:0000209">
    <property type="term" value="P:protein polyubiquitination"/>
    <property type="evidence" value="ECO:0007669"/>
    <property type="project" value="TreeGrafter"/>
</dbReference>
<feature type="compositionally biased region" description="Polar residues" evidence="7">
    <location>
        <begin position="720"/>
        <end position="739"/>
    </location>
</feature>
<feature type="compositionally biased region" description="Low complexity" evidence="7">
    <location>
        <begin position="38"/>
        <end position="47"/>
    </location>
</feature>
<evidence type="ECO:0000256" key="5">
    <source>
        <dbReference type="ARBA" id="ARBA00022786"/>
    </source>
</evidence>
<feature type="region of interest" description="Disordered" evidence="7">
    <location>
        <begin position="109"/>
        <end position="215"/>
    </location>
</feature>
<dbReference type="InterPro" id="IPR011989">
    <property type="entry name" value="ARM-like"/>
</dbReference>
<dbReference type="EC" id="2.3.2.26" evidence="3"/>
<feature type="active site" description="Glycyl thioester intermediate" evidence="6">
    <location>
        <position position="1837"/>
    </location>
</feature>
<feature type="compositionally biased region" description="Low complexity" evidence="7">
    <location>
        <begin position="1195"/>
        <end position="1226"/>
    </location>
</feature>
<evidence type="ECO:0000313" key="9">
    <source>
        <dbReference type="EMBL" id="SAM09219.1"/>
    </source>
</evidence>
<dbReference type="GO" id="GO:0043161">
    <property type="term" value="P:proteasome-mediated ubiquitin-dependent protein catabolic process"/>
    <property type="evidence" value="ECO:0007669"/>
    <property type="project" value="TreeGrafter"/>
</dbReference>
<organism evidence="9">
    <name type="scientific">Absidia glauca</name>
    <name type="common">Pin mould</name>
    <dbReference type="NCBI Taxonomy" id="4829"/>
    <lineage>
        <taxon>Eukaryota</taxon>
        <taxon>Fungi</taxon>
        <taxon>Fungi incertae sedis</taxon>
        <taxon>Mucoromycota</taxon>
        <taxon>Mucoromycotina</taxon>
        <taxon>Mucoromycetes</taxon>
        <taxon>Mucorales</taxon>
        <taxon>Cunninghamellaceae</taxon>
        <taxon>Absidia</taxon>
    </lineage>
</organism>
<feature type="region of interest" description="Disordered" evidence="7">
    <location>
        <begin position="1107"/>
        <end position="1144"/>
    </location>
</feature>
<reference evidence="9" key="1">
    <citation type="submission" date="2016-04" db="EMBL/GenBank/DDBJ databases">
        <authorList>
            <person name="Evans L.H."/>
            <person name="Alamgir A."/>
            <person name="Owens N."/>
            <person name="Weber N.D."/>
            <person name="Virtaneva K."/>
            <person name="Barbian K."/>
            <person name="Babar A."/>
            <person name="Rosenke K."/>
        </authorList>
    </citation>
    <scope>NUCLEOTIDE SEQUENCE [LARGE SCALE GENOMIC DNA]</scope>
    <source>
        <strain evidence="9">CBS 101.48</strain>
    </source>
</reference>
<dbReference type="InterPro" id="IPR045322">
    <property type="entry name" value="HECTD1/TRIP12-like"/>
</dbReference>
<sequence>MEHPAAAPSFGKRTNEYNPGDQHGIISDKSNTKKGKAKANGPGPVDNDNVHDDDANTAKTSQPYHRKSKKQPDPEGSFSGGDDDYDGDDVYNSNMVNTFMTYFDLLKNNNEVDDSSTSDDKDQGRHSNVAGAPSPSRDTSDDHYPKIDQHYDYDEDEDYGDEDQEHMADDDDDDDDDGNDDDNDDDDDNEEEEEDDENDDDEEDDDDGDDDDDMDDLQEMDRIRRKFDRQLQRMFGGTVSQMSSQFRSILNTLKTQNDPTMQLVALQELAEILSVSNEETLAGYFSSDGFVKELVRILKGTDGNDAGIDLPPGMEMDEDMMLALAMNGGFGNGGNPELMLLACRCLSNLMDALPTSVTNVALEKIAAQLPRAVINEGGLSAVLMYFDFFSTHSQRTALRTAAICMRSVDKDTFLQVEEAIPTLMNTIGYPDRTVVELSCLCWLRIAENYRPYQDLIEKVISVQLLKAVIDLIPVPGNANAARPSTFTDLLRILRAIVKSSPSLCCELLKLDIVDVFYKVLTGSSDVPTNNAVDVGLDHKWRDSVYTILKVIVDTLPPLPKDGNFSSRRFKDTDRSKSRDGSLTGDDNKRDLRTIMLLNNTALLQHINLILVPLLMEMHTSMVNIRVRQLVTHILVKLIHFAGEDTLRLVLKDISLSGFLASILTQKEHPILVMDTLYVAEMLIEKLPDVYLFLFQHEGVIHEINSLSRTALSDKDDAATATDQSCENNNNEGDSPSVKSPSKPLILEGRNSDQTSELNTIDPESSSTTGDEDVSDKKTESGEASSTSKVSVSTNTPLEDKMNQHDDELRNMEEKLQSARRRLLNKDDLPSLLRGRIGLLQQQQQQQRAQLHRQTCADNEKGIGHGSTRRCIIQLAKAILNEYNDQVKSSKHPPGSTSTNTTSLEGLGDGATLSTCDGSTDMAMETLKTISQQIGNGLDNRDLAEQGLQALLAYSKDCGVGLSSFELRASGLMDALLNYLTNETAGASAVDNNGNPVKYDLANRQALFKTIFSDNGGAIIPMLVLRLQELLARFEQYQVISPLDVTSSDSLRNPSSMLTKQLRLRLTGIGSNIPIDHQHLMVSTHAVATFHVIEDYLLSRIALLEGEMDDDDDDDDDDNNDNGGDKDSDDNGAGDEVNGGYQDPNAARLMGRLSLNDAEETIQDDDTNAEVSVFDQQDEVRLDNETTTGKDDLSKAEASGTSSTSPSASTTAATASESAEPSTSTPSNGKWHIRFSIKSTTIPSDSTIYSAIHRCELEQRKTDNTTSSMRNIWSSSYPINFERVWICDNEKNTVNDSSDDQGEQHGDRPGTLKRLDSSSSILSLTDDSFSNDQICDNVLRLLKALYILYTDNNAADGDTDLENAFYSRKLAAKVNRQLEEPLIVASSCLPDWIYSLMRETPFLFPFEPRYLFIQSTSYGYSRLISRWQSLQMRNQQHLGARGGTLDDSQQQQQSMALGRVERQKVRMMRNQILESAVKMLNLFSTSSSSLEIEFVDEEGTGLGPTLEFYALASKEFCKKSLGLWRDDDDSYVSSQQQADDTTSQRYVSAPRGLFPRPLVGDNDDSTDNDKSVKRILTLFKTLGRFVAKAMLDFRIIDMPFSVAFFDIVFGKNIPLLHLVRQVDPTIGKTVGLLDRFLDKKRLIYADPALTSQQKQAKVECIQVDGIALHDLCLSFVIPGTDLNLKPEGDKIPVTIHNLSNFVDLLLDAIAGSGVSKQIEAFRTGFSDSFQIDDLKILTSKELVSLFGSSEEDWSLTTLTDTIKADHGYTMESLALKHLLEILAELDTKGRRDFLQFTTGSPRLPVGGWKALRPSFTVVRKIADAPLSANDYLPSVMTCANYLKMPDYSDKDMMRKRLLTAMDEGKDSFLLS</sequence>
<proteinExistence type="inferred from homology"/>
<dbReference type="InterPro" id="IPR035983">
    <property type="entry name" value="Hect_E3_ubiquitin_ligase"/>
</dbReference>
<feature type="compositionally biased region" description="Acidic residues" evidence="7">
    <location>
        <begin position="153"/>
        <end position="215"/>
    </location>
</feature>
<dbReference type="InParanoid" id="A0A168SZP9"/>
<keyword evidence="4" id="KW-0808">Transferase</keyword>
<evidence type="ECO:0000256" key="2">
    <source>
        <dbReference type="ARBA" id="ARBA00006331"/>
    </source>
</evidence>
<comment type="similarity">
    <text evidence="2">Belongs to the UPL family. K-HECT subfamily.</text>
</comment>
<keyword evidence="10" id="KW-1185">Reference proteome</keyword>
<feature type="region of interest" description="Disordered" evidence="7">
    <location>
        <begin position="1291"/>
        <end position="1313"/>
    </location>
</feature>
<feature type="region of interest" description="Disordered" evidence="7">
    <location>
        <begin position="1"/>
        <end position="92"/>
    </location>
</feature>
<evidence type="ECO:0000256" key="3">
    <source>
        <dbReference type="ARBA" id="ARBA00012485"/>
    </source>
</evidence>
<dbReference type="GO" id="GO:0016607">
    <property type="term" value="C:nuclear speck"/>
    <property type="evidence" value="ECO:0007669"/>
    <property type="project" value="TreeGrafter"/>
</dbReference>
<feature type="compositionally biased region" description="Acidic residues" evidence="7">
    <location>
        <begin position="1107"/>
        <end position="1119"/>
    </location>
</feature>
<dbReference type="Gene3D" id="1.25.10.10">
    <property type="entry name" value="Leucine-rich Repeat Variant"/>
    <property type="match status" value="1"/>
</dbReference>
<dbReference type="InterPro" id="IPR000569">
    <property type="entry name" value="HECT_dom"/>
</dbReference>
<dbReference type="OrthoDB" id="423283at2759"/>
<dbReference type="SUPFAM" id="SSF48371">
    <property type="entry name" value="ARM repeat"/>
    <property type="match status" value="1"/>
</dbReference>
<feature type="compositionally biased region" description="Polar residues" evidence="7">
    <location>
        <begin position="751"/>
        <end position="768"/>
    </location>
</feature>
<feature type="domain" description="HECT" evidence="8">
    <location>
        <begin position="1480"/>
        <end position="1870"/>
    </location>
</feature>
<feature type="compositionally biased region" description="Low complexity" evidence="7">
    <location>
        <begin position="784"/>
        <end position="793"/>
    </location>
</feature>
<evidence type="ECO:0000256" key="4">
    <source>
        <dbReference type="ARBA" id="ARBA00022679"/>
    </source>
</evidence>
<dbReference type="PANTHER" id="PTHR45670">
    <property type="entry name" value="E3 UBIQUITIN-PROTEIN LIGASE TRIP12"/>
    <property type="match status" value="1"/>
</dbReference>
<evidence type="ECO:0000313" key="10">
    <source>
        <dbReference type="Proteomes" id="UP000078561"/>
    </source>
</evidence>
<dbReference type="PANTHER" id="PTHR45670:SF1">
    <property type="entry name" value="E3 UBIQUITIN-PROTEIN LIGASE HECTD1"/>
    <property type="match status" value="1"/>
</dbReference>
<evidence type="ECO:0000256" key="6">
    <source>
        <dbReference type="PROSITE-ProRule" id="PRU00104"/>
    </source>
</evidence>
<feature type="region of interest" description="Disordered" evidence="7">
    <location>
        <begin position="885"/>
        <end position="909"/>
    </location>
</feature>
<gene>
    <name evidence="9" type="primary">ABSGL_14893.1 scaffold 15133</name>
</gene>
<accession>A0A168SZP9</accession>
<dbReference type="Gene3D" id="3.90.1750.10">
    <property type="entry name" value="Hect, E3 ligase catalytic domains"/>
    <property type="match status" value="1"/>
</dbReference>
<feature type="compositionally biased region" description="Basic and acidic residues" evidence="7">
    <location>
        <begin position="1301"/>
        <end position="1313"/>
    </location>
</feature>
<dbReference type="PROSITE" id="PS50237">
    <property type="entry name" value="HECT"/>
    <property type="match status" value="1"/>
</dbReference>
<dbReference type="FunCoup" id="A0A168SZP9">
    <property type="interactions" value="810"/>
</dbReference>
<feature type="region of interest" description="Disordered" evidence="7">
    <location>
        <begin position="714"/>
        <end position="805"/>
    </location>
</feature>
<dbReference type="GO" id="GO:0061630">
    <property type="term" value="F:ubiquitin protein ligase activity"/>
    <property type="evidence" value="ECO:0007669"/>
    <property type="project" value="UniProtKB-EC"/>
</dbReference>
<dbReference type="Proteomes" id="UP000078561">
    <property type="component" value="Unassembled WGS sequence"/>
</dbReference>
<dbReference type="SUPFAM" id="SSF56204">
    <property type="entry name" value="Hect, E3 ligase catalytic domain"/>
    <property type="match status" value="1"/>
</dbReference>
<dbReference type="Gene3D" id="3.30.2410.10">
    <property type="entry name" value="Hect, E3 ligase catalytic domain"/>
    <property type="match status" value="1"/>
</dbReference>
<dbReference type="STRING" id="4829.A0A168SZP9"/>
<dbReference type="SMART" id="SM00119">
    <property type="entry name" value="HECTc"/>
    <property type="match status" value="1"/>
</dbReference>
<name>A0A168SZP9_ABSGL</name>
<keyword evidence="5 6" id="KW-0833">Ubl conjugation pathway</keyword>
<protein>
    <recommendedName>
        <fullName evidence="3">HECT-type E3 ubiquitin transferase</fullName>
        <ecNumber evidence="3">2.3.2.26</ecNumber>
    </recommendedName>
</protein>
<dbReference type="EMBL" id="LT554999">
    <property type="protein sequence ID" value="SAM09219.1"/>
    <property type="molecule type" value="Genomic_DNA"/>
</dbReference>
<dbReference type="InterPro" id="IPR016024">
    <property type="entry name" value="ARM-type_fold"/>
</dbReference>
<feature type="compositionally biased region" description="Basic and acidic residues" evidence="7">
    <location>
        <begin position="138"/>
        <end position="152"/>
    </location>
</feature>
<feature type="region of interest" description="Disordered" evidence="7">
    <location>
        <begin position="563"/>
        <end position="584"/>
    </location>
</feature>
<feature type="compositionally biased region" description="Polar residues" evidence="7">
    <location>
        <begin position="894"/>
        <end position="903"/>
    </location>
</feature>
<dbReference type="OMA" id="AEPLSQF"/>
<evidence type="ECO:0000256" key="1">
    <source>
        <dbReference type="ARBA" id="ARBA00000885"/>
    </source>
</evidence>
<feature type="region of interest" description="Disordered" evidence="7">
    <location>
        <begin position="1160"/>
        <end position="1229"/>
    </location>
</feature>
<evidence type="ECO:0000259" key="8">
    <source>
        <dbReference type="PROSITE" id="PS50237"/>
    </source>
</evidence>
<evidence type="ECO:0000256" key="7">
    <source>
        <dbReference type="SAM" id="MobiDB-lite"/>
    </source>
</evidence>
<comment type="catalytic activity">
    <reaction evidence="1">
        <text>S-ubiquitinyl-[E2 ubiquitin-conjugating enzyme]-L-cysteine + [acceptor protein]-L-lysine = [E2 ubiquitin-conjugating enzyme]-L-cysteine + N(6)-ubiquitinyl-[acceptor protein]-L-lysine.</text>
        <dbReference type="EC" id="2.3.2.26"/>
    </reaction>
</comment>
<feature type="compositionally biased region" description="Basic and acidic residues" evidence="7">
    <location>
        <begin position="1177"/>
        <end position="1194"/>
    </location>
</feature>
<feature type="compositionally biased region" description="Basic and acidic residues" evidence="7">
    <location>
        <begin position="568"/>
        <end position="584"/>
    </location>
</feature>